<feature type="transmembrane region" description="Helical" evidence="1">
    <location>
        <begin position="207"/>
        <end position="228"/>
    </location>
</feature>
<dbReference type="WBParaSite" id="HCON_00107940-00001">
    <property type="protein sequence ID" value="HCON_00107940-00001"/>
    <property type="gene ID" value="HCON_00107940"/>
</dbReference>
<dbReference type="OrthoDB" id="5872350at2759"/>
<dbReference type="SUPFAM" id="SSF81321">
    <property type="entry name" value="Family A G protein-coupled receptor-like"/>
    <property type="match status" value="1"/>
</dbReference>
<keyword evidence="1" id="KW-0812">Transmembrane</keyword>
<feature type="transmembrane region" description="Helical" evidence="1">
    <location>
        <begin position="34"/>
        <end position="54"/>
    </location>
</feature>
<dbReference type="AlphaFoldDB" id="A0A7I4YLV2"/>
<accession>A0A7I4YLV2</accession>
<organism evidence="2 3">
    <name type="scientific">Haemonchus contortus</name>
    <name type="common">Barber pole worm</name>
    <dbReference type="NCBI Taxonomy" id="6289"/>
    <lineage>
        <taxon>Eukaryota</taxon>
        <taxon>Metazoa</taxon>
        <taxon>Ecdysozoa</taxon>
        <taxon>Nematoda</taxon>
        <taxon>Chromadorea</taxon>
        <taxon>Rhabditida</taxon>
        <taxon>Rhabditina</taxon>
        <taxon>Rhabditomorpha</taxon>
        <taxon>Strongyloidea</taxon>
        <taxon>Trichostrongylidae</taxon>
        <taxon>Haemonchus</taxon>
    </lineage>
</organism>
<evidence type="ECO:0000313" key="2">
    <source>
        <dbReference type="Proteomes" id="UP000025227"/>
    </source>
</evidence>
<reference evidence="3" key="1">
    <citation type="submission" date="2020-12" db="UniProtKB">
        <authorList>
            <consortium name="WormBaseParasite"/>
        </authorList>
    </citation>
    <scope>IDENTIFICATION</scope>
    <source>
        <strain evidence="3">MHco3</strain>
    </source>
</reference>
<keyword evidence="1" id="KW-0472">Membrane</keyword>
<dbReference type="InterPro" id="IPR019426">
    <property type="entry name" value="7TM_GPCR_serpentine_rcpt_Srv"/>
</dbReference>
<protein>
    <submittedName>
        <fullName evidence="3">G protein-coupled receptor</fullName>
    </submittedName>
</protein>
<sequence length="308" mass="35937">KYTPALILSNHSVVVQADRDIIPLATLTNAVEWYTGYVVILSALTFGFDRAVMVTSLRSYSWFCNGVFKVCVVVLTWVVPVVWVLPMFDSCCRSHYYKESLELVEMEHAGSTYDAIDMIFETLFYVPVLCMLNGFSIIVLYSRWKTLHKKRLAVILGVSSTEPQLPTIASMSVLCVNNSGTDHFPYLTDRRTENREEQMLDRLEMELSFAMIAIIDGQIDFFCVLFYMLYWAGYSDYVDVDATLFYELYSYFFELGNIISPYILLAFFPRLRKEFCRRFKPNCCQSEQELFDYLPCTIQYFLKFFHLE</sequence>
<name>A0A7I4YLV2_HAECO</name>
<feature type="transmembrane region" description="Helical" evidence="1">
    <location>
        <begin position="248"/>
        <end position="268"/>
    </location>
</feature>
<dbReference type="Proteomes" id="UP000025227">
    <property type="component" value="Unplaced"/>
</dbReference>
<evidence type="ECO:0000256" key="1">
    <source>
        <dbReference type="SAM" id="Phobius"/>
    </source>
</evidence>
<proteinExistence type="predicted"/>
<keyword evidence="2" id="KW-1185">Reference proteome</keyword>
<dbReference type="Pfam" id="PF10323">
    <property type="entry name" value="7TM_GPCR_Srv"/>
    <property type="match status" value="1"/>
</dbReference>
<dbReference type="Gene3D" id="1.20.1070.10">
    <property type="entry name" value="Rhodopsin 7-helix transmembrane proteins"/>
    <property type="match status" value="1"/>
</dbReference>
<keyword evidence="1" id="KW-1133">Transmembrane helix</keyword>
<feature type="transmembrane region" description="Helical" evidence="1">
    <location>
        <begin position="122"/>
        <end position="141"/>
    </location>
</feature>
<evidence type="ECO:0000313" key="3">
    <source>
        <dbReference type="WBParaSite" id="HCON_00107940-00001"/>
    </source>
</evidence>
<feature type="transmembrane region" description="Helical" evidence="1">
    <location>
        <begin position="66"/>
        <end position="88"/>
    </location>
</feature>